<keyword evidence="4" id="KW-1185">Reference proteome</keyword>
<proteinExistence type="predicted"/>
<evidence type="ECO:0000313" key="4">
    <source>
        <dbReference type="Proteomes" id="UP000027265"/>
    </source>
</evidence>
<feature type="region of interest" description="Disordered" evidence="1">
    <location>
        <begin position="1"/>
        <end position="20"/>
    </location>
</feature>
<feature type="transmembrane region" description="Helical" evidence="2">
    <location>
        <begin position="133"/>
        <end position="151"/>
    </location>
</feature>
<organism evidence="3 4">
    <name type="scientific">Jaapia argillacea MUCL 33604</name>
    <dbReference type="NCBI Taxonomy" id="933084"/>
    <lineage>
        <taxon>Eukaryota</taxon>
        <taxon>Fungi</taxon>
        <taxon>Dikarya</taxon>
        <taxon>Basidiomycota</taxon>
        <taxon>Agaricomycotina</taxon>
        <taxon>Agaricomycetes</taxon>
        <taxon>Agaricomycetidae</taxon>
        <taxon>Jaapiales</taxon>
        <taxon>Jaapiaceae</taxon>
        <taxon>Jaapia</taxon>
    </lineage>
</organism>
<feature type="compositionally biased region" description="Low complexity" evidence="1">
    <location>
        <begin position="97"/>
        <end position="110"/>
    </location>
</feature>
<evidence type="ECO:0000256" key="1">
    <source>
        <dbReference type="SAM" id="MobiDB-lite"/>
    </source>
</evidence>
<protein>
    <submittedName>
        <fullName evidence="3">Uncharacterized protein</fullName>
    </submittedName>
</protein>
<keyword evidence="2" id="KW-0472">Membrane</keyword>
<feature type="compositionally biased region" description="Basic and acidic residues" evidence="1">
    <location>
        <begin position="1"/>
        <end position="10"/>
    </location>
</feature>
<dbReference type="HOGENOM" id="CLU_1102928_0_0_1"/>
<dbReference type="Proteomes" id="UP000027265">
    <property type="component" value="Unassembled WGS sequence"/>
</dbReference>
<dbReference type="EMBL" id="KL197712">
    <property type="protein sequence ID" value="KDQ61874.1"/>
    <property type="molecule type" value="Genomic_DNA"/>
</dbReference>
<sequence length="252" mass="28433">MKDSWSRPDTHPTPSSFGTAEPAIRIEHHLNTSHPHNCSEITTQAHLEPRTIPVKVTYDTRHATNLLTLIAHYVSIASSHPMVKRSGSPMVAVPAWRRQPTTSRNSSSSRRFQKCSPNPRLAGRHSLLLRRRFGSAIGVCFPIPLLPLAMLSPLVHFSYSHILISISYLLSKVYPHLVPGQSRRWWLGNINGSLYIGLSSSFTGILPTPYCTFLSFVRCFVCEFPPLLINHHSAPLATSSHLVYYQYYYVFI</sequence>
<feature type="region of interest" description="Disordered" evidence="1">
    <location>
        <begin position="97"/>
        <end position="117"/>
    </location>
</feature>
<dbReference type="InParanoid" id="A0A067Q4E5"/>
<keyword evidence="2" id="KW-1133">Transmembrane helix</keyword>
<name>A0A067Q4E5_9AGAM</name>
<evidence type="ECO:0000256" key="2">
    <source>
        <dbReference type="SAM" id="Phobius"/>
    </source>
</evidence>
<reference evidence="4" key="1">
    <citation type="journal article" date="2014" name="Proc. Natl. Acad. Sci. U.S.A.">
        <title>Extensive sampling of basidiomycete genomes demonstrates inadequacy of the white-rot/brown-rot paradigm for wood decay fungi.</title>
        <authorList>
            <person name="Riley R."/>
            <person name="Salamov A.A."/>
            <person name="Brown D.W."/>
            <person name="Nagy L.G."/>
            <person name="Floudas D."/>
            <person name="Held B.W."/>
            <person name="Levasseur A."/>
            <person name="Lombard V."/>
            <person name="Morin E."/>
            <person name="Otillar R."/>
            <person name="Lindquist E.A."/>
            <person name="Sun H."/>
            <person name="LaButti K.M."/>
            <person name="Schmutz J."/>
            <person name="Jabbour D."/>
            <person name="Luo H."/>
            <person name="Baker S.E."/>
            <person name="Pisabarro A.G."/>
            <person name="Walton J.D."/>
            <person name="Blanchette R.A."/>
            <person name="Henrissat B."/>
            <person name="Martin F."/>
            <person name="Cullen D."/>
            <person name="Hibbett D.S."/>
            <person name="Grigoriev I.V."/>
        </authorList>
    </citation>
    <scope>NUCLEOTIDE SEQUENCE [LARGE SCALE GENOMIC DNA]</scope>
    <source>
        <strain evidence="4">MUCL 33604</strain>
    </source>
</reference>
<dbReference type="AlphaFoldDB" id="A0A067Q4E5"/>
<evidence type="ECO:0000313" key="3">
    <source>
        <dbReference type="EMBL" id="KDQ61874.1"/>
    </source>
</evidence>
<gene>
    <name evidence="3" type="ORF">JAAARDRAFT_525064</name>
</gene>
<accession>A0A067Q4E5</accession>
<keyword evidence="2" id="KW-0812">Transmembrane</keyword>